<dbReference type="KEGG" id="vg:11538092"/>
<dbReference type="RefSeq" id="YP_005087486.1">
    <property type="nucleotide sequence ID" value="NC_016658.1"/>
</dbReference>
<dbReference type="EMBL" id="GU071102">
    <property type="protein sequence ID" value="ADP00114.1"/>
    <property type="molecule type" value="Genomic_DNA"/>
</dbReference>
<proteinExistence type="predicted"/>
<dbReference type="OrthoDB" id="28827at10239"/>
<protein>
    <submittedName>
        <fullName evidence="1">Predicted protein</fullName>
    </submittedName>
</protein>
<gene>
    <name evidence="1" type="ORF">CYIG_00041</name>
</gene>
<name>E3SNB0_9CAUD</name>
<dbReference type="Proteomes" id="UP000006531">
    <property type="component" value="Segment"/>
</dbReference>
<keyword evidence="2" id="KW-1185">Reference proteome</keyword>
<accession>E3SNB0</accession>
<organism evidence="1 2">
    <name type="scientific">Cyanophage NATL1A-7</name>
    <dbReference type="NCBI Taxonomy" id="445693"/>
    <lineage>
        <taxon>Viruses</taxon>
        <taxon>Duplodnaviria</taxon>
        <taxon>Heunggongvirae</taxon>
        <taxon>Uroviricota</taxon>
        <taxon>Caudoviricetes</taxon>
        <taxon>Autographivirales</taxon>
        <taxon>Sechaudvirinae</taxon>
        <taxon>Cheungvirus</taxon>
        <taxon>Cheungvirus NATL1A7</taxon>
    </lineage>
</organism>
<evidence type="ECO:0000313" key="1">
    <source>
        <dbReference type="EMBL" id="ADP00114.1"/>
    </source>
</evidence>
<reference evidence="1 2" key="1">
    <citation type="submission" date="2009-10" db="EMBL/GenBank/DDBJ databases">
        <title>The Genome Sequence of Cyanophage NATL1A-7.</title>
        <authorList>
            <consortium name="The Broad Institute Genome Sequencing Platform"/>
            <person name="Henn M.R."/>
            <person name="Sullivan M.S."/>
            <person name="Osburne M.S."/>
            <person name="Levin J."/>
            <person name="Malboeuf C."/>
            <person name="Casali M."/>
            <person name="Russ C."/>
            <person name="Lennon N."/>
            <person name="Erlich R."/>
            <person name="Young S.K."/>
            <person name="Koehrsen M."/>
            <person name="Yandava C."/>
            <person name="Zeng Q."/>
            <person name="Alvarado L."/>
            <person name="Anderson S."/>
            <person name="Berlin A."/>
            <person name="Borenstein D."/>
            <person name="Chen Z."/>
            <person name="Engels R."/>
            <person name="Freedman E."/>
            <person name="Gellesch M."/>
            <person name="Goldberg J."/>
            <person name="Green L."/>
            <person name="Griggs A."/>
            <person name="Gujja S."/>
            <person name="Heiman D."/>
            <person name="Hepburn T."/>
            <person name="Howarth C."/>
            <person name="Jen D."/>
            <person name="Larson L."/>
            <person name="Lewis B."/>
            <person name="Mehta T."/>
            <person name="Park D."/>
            <person name="Pearson M."/>
            <person name="Roberts A."/>
            <person name="Ryan E."/>
            <person name="Saif S."/>
            <person name="Shea T."/>
            <person name="Shenoy N."/>
            <person name="Sisk P."/>
            <person name="Stolte C."/>
            <person name="Sykes S."/>
            <person name="Walk T."/>
            <person name="White J."/>
            <person name="Yu Q."/>
            <person name="Coleman M.L."/>
            <person name="Huang K.H."/>
            <person name="Weigele P.R."/>
            <person name="DeFrancesco A.S."/>
            <person name="Kern S.E."/>
            <person name="Thompson L.R."/>
            <person name="Fu R."/>
            <person name="Hombeck B."/>
            <person name="Chisholm S.W."/>
            <person name="Haas B."/>
            <person name="Nusbaum C."/>
            <person name="Galagan J."/>
            <person name="Birren B."/>
        </authorList>
    </citation>
    <scope>NUCLEOTIDE SEQUENCE [LARGE SCALE GENOMIC DNA]</scope>
    <source>
        <strain evidence="1">NATL1A-7</strain>
    </source>
</reference>
<evidence type="ECO:0000313" key="2">
    <source>
        <dbReference type="Proteomes" id="UP000006531"/>
    </source>
</evidence>
<dbReference type="GeneID" id="11538092"/>
<sequence length="76" mass="8304">MQALTNFESSAVETLSLEPETGTVEVGFFSGDYTYYGVSKRAIEKLINSPAQSIGAWVNNNCLRAEGVTWEYGFAS</sequence>